<reference evidence="2" key="1">
    <citation type="submission" date="2014-09" db="EMBL/GenBank/DDBJ databases">
        <authorList>
            <person name="Magalhaes I.L.F."/>
            <person name="Oliveira U."/>
            <person name="Santos F.R."/>
            <person name="Vidigal T.H.D.A."/>
            <person name="Brescovit A.D."/>
            <person name="Santos A.J."/>
        </authorList>
    </citation>
    <scope>NUCLEOTIDE SEQUENCE</scope>
    <source>
        <tissue evidence="2">Shoot tissue taken approximately 20 cm above the soil surface</tissue>
    </source>
</reference>
<feature type="region of interest" description="Disordered" evidence="1">
    <location>
        <begin position="20"/>
        <end position="41"/>
    </location>
</feature>
<accession>A0A0A9GH85</accession>
<reference evidence="2" key="2">
    <citation type="journal article" date="2015" name="Data Brief">
        <title>Shoot transcriptome of the giant reed, Arundo donax.</title>
        <authorList>
            <person name="Barrero R.A."/>
            <person name="Guerrero F.D."/>
            <person name="Moolhuijzen P."/>
            <person name="Goolsby J.A."/>
            <person name="Tidwell J."/>
            <person name="Bellgard S.E."/>
            <person name="Bellgard M.I."/>
        </authorList>
    </citation>
    <scope>NUCLEOTIDE SEQUENCE</scope>
    <source>
        <tissue evidence="2">Shoot tissue taken approximately 20 cm above the soil surface</tissue>
    </source>
</reference>
<protein>
    <submittedName>
        <fullName evidence="2">Uncharacterized protein</fullName>
    </submittedName>
</protein>
<sequence>MLMKKKNQLKKRAMRLLSPASLSSNWSDPKPDTLDLSPPVPRAVRYRPRYSTPSCVLLGATQLLLAPVGSAHAGGRSPEAAVEMVRMVMPAAWTAVKMAMVRYRPR</sequence>
<evidence type="ECO:0000256" key="1">
    <source>
        <dbReference type="SAM" id="MobiDB-lite"/>
    </source>
</evidence>
<dbReference type="AlphaFoldDB" id="A0A0A9GH85"/>
<organism evidence="2">
    <name type="scientific">Arundo donax</name>
    <name type="common">Giant reed</name>
    <name type="synonym">Donax arundinaceus</name>
    <dbReference type="NCBI Taxonomy" id="35708"/>
    <lineage>
        <taxon>Eukaryota</taxon>
        <taxon>Viridiplantae</taxon>
        <taxon>Streptophyta</taxon>
        <taxon>Embryophyta</taxon>
        <taxon>Tracheophyta</taxon>
        <taxon>Spermatophyta</taxon>
        <taxon>Magnoliopsida</taxon>
        <taxon>Liliopsida</taxon>
        <taxon>Poales</taxon>
        <taxon>Poaceae</taxon>
        <taxon>PACMAD clade</taxon>
        <taxon>Arundinoideae</taxon>
        <taxon>Arundineae</taxon>
        <taxon>Arundo</taxon>
    </lineage>
</organism>
<name>A0A0A9GH85_ARUDO</name>
<dbReference type="EMBL" id="GBRH01174049">
    <property type="protein sequence ID" value="JAE23847.1"/>
    <property type="molecule type" value="Transcribed_RNA"/>
</dbReference>
<proteinExistence type="predicted"/>
<evidence type="ECO:0000313" key="2">
    <source>
        <dbReference type="EMBL" id="JAE23847.1"/>
    </source>
</evidence>